<proteinExistence type="predicted"/>
<accession>A0A517VPB8</accession>
<organism evidence="2 3">
    <name type="scientific">Gimesia aquarii</name>
    <dbReference type="NCBI Taxonomy" id="2527964"/>
    <lineage>
        <taxon>Bacteria</taxon>
        <taxon>Pseudomonadati</taxon>
        <taxon>Planctomycetota</taxon>
        <taxon>Planctomycetia</taxon>
        <taxon>Planctomycetales</taxon>
        <taxon>Planctomycetaceae</taxon>
        <taxon>Gimesia</taxon>
    </lineage>
</organism>
<evidence type="ECO:0008006" key="4">
    <source>
        <dbReference type="Google" id="ProtNLM"/>
    </source>
</evidence>
<sequence precursor="true">MNILQKTSAIICCTLLCSSLSHAQKPPTSKINVLAITINENPKILSQGIEKLARGTILTIVDSRPDWALFQAETNKGTVKGWIPLNDIEFIFEIENIEKTIMEIWVYDFAETKWLKHSPTSYPMFLAPNDKKRWLLPSKHGTYAVILKLGDGSSKEIGRFSVPSKKKIVLQPAPKKA</sequence>
<evidence type="ECO:0000256" key="1">
    <source>
        <dbReference type="SAM" id="SignalP"/>
    </source>
</evidence>
<keyword evidence="1" id="KW-0732">Signal</keyword>
<dbReference type="RefSeq" id="WP_144980266.1">
    <property type="nucleotide sequence ID" value="NZ_CP037920.1"/>
</dbReference>
<dbReference type="Proteomes" id="UP000318704">
    <property type="component" value="Chromosome"/>
</dbReference>
<dbReference type="EMBL" id="CP037920">
    <property type="protein sequence ID" value="QDT94852.1"/>
    <property type="molecule type" value="Genomic_DNA"/>
</dbReference>
<evidence type="ECO:0000313" key="2">
    <source>
        <dbReference type="EMBL" id="QDT94852.1"/>
    </source>
</evidence>
<protein>
    <recommendedName>
        <fullName evidence="4">SH3b domain-containing protein</fullName>
    </recommendedName>
</protein>
<feature type="signal peptide" evidence="1">
    <location>
        <begin position="1"/>
        <end position="23"/>
    </location>
</feature>
<reference evidence="2 3" key="1">
    <citation type="submission" date="2019-03" db="EMBL/GenBank/DDBJ databases">
        <title>Deep-cultivation of Planctomycetes and their phenomic and genomic characterization uncovers novel biology.</title>
        <authorList>
            <person name="Wiegand S."/>
            <person name="Jogler M."/>
            <person name="Boedeker C."/>
            <person name="Pinto D."/>
            <person name="Vollmers J."/>
            <person name="Rivas-Marin E."/>
            <person name="Kohn T."/>
            <person name="Peeters S.H."/>
            <person name="Heuer A."/>
            <person name="Rast P."/>
            <person name="Oberbeckmann S."/>
            <person name="Bunk B."/>
            <person name="Jeske O."/>
            <person name="Meyerdierks A."/>
            <person name="Storesund J.E."/>
            <person name="Kallscheuer N."/>
            <person name="Luecker S."/>
            <person name="Lage O.M."/>
            <person name="Pohl T."/>
            <person name="Merkel B.J."/>
            <person name="Hornburger P."/>
            <person name="Mueller R.-W."/>
            <person name="Bruemmer F."/>
            <person name="Labrenz M."/>
            <person name="Spormann A.M."/>
            <person name="Op den Camp H."/>
            <person name="Overmann J."/>
            <person name="Amann R."/>
            <person name="Jetten M.S.M."/>
            <person name="Mascher T."/>
            <person name="Medema M.H."/>
            <person name="Devos D.P."/>
            <person name="Kaster A.-K."/>
            <person name="Ovreas L."/>
            <person name="Rohde M."/>
            <person name="Galperin M.Y."/>
            <person name="Jogler C."/>
        </authorList>
    </citation>
    <scope>NUCLEOTIDE SEQUENCE [LARGE SCALE GENOMIC DNA]</scope>
    <source>
        <strain evidence="2 3">V144</strain>
    </source>
</reference>
<feature type="chain" id="PRO_5021970141" description="SH3b domain-containing protein" evidence="1">
    <location>
        <begin position="24"/>
        <end position="177"/>
    </location>
</feature>
<name>A0A517VPB8_9PLAN</name>
<dbReference type="AlphaFoldDB" id="A0A517VPB8"/>
<gene>
    <name evidence="2" type="ORF">V144x_02850</name>
</gene>
<evidence type="ECO:0000313" key="3">
    <source>
        <dbReference type="Proteomes" id="UP000318704"/>
    </source>
</evidence>
<dbReference type="KEGG" id="gaw:V144x_02850"/>